<dbReference type="Pfam" id="PF03372">
    <property type="entry name" value="Exo_endo_phos"/>
    <property type="match status" value="1"/>
</dbReference>
<dbReference type="InterPro" id="IPR005135">
    <property type="entry name" value="Endo/exonuclease/phosphatase"/>
</dbReference>
<dbReference type="Gene3D" id="3.60.10.10">
    <property type="entry name" value="Endonuclease/exonuclease/phosphatase"/>
    <property type="match status" value="1"/>
</dbReference>
<keyword evidence="3" id="KW-0255">Endonuclease</keyword>
<feature type="domain" description="Endonuclease/exonuclease/phosphatase" evidence="2">
    <location>
        <begin position="95"/>
        <end position="293"/>
    </location>
</feature>
<gene>
    <name evidence="3" type="ORF">SAMN05421810_102880</name>
</gene>
<dbReference type="InterPro" id="IPR036691">
    <property type="entry name" value="Endo/exonu/phosph_ase_sf"/>
</dbReference>
<name>A0A1I5R608_9PSEU</name>
<keyword evidence="3" id="KW-0378">Hydrolase</keyword>
<dbReference type="GO" id="GO:0004519">
    <property type="term" value="F:endonuclease activity"/>
    <property type="evidence" value="ECO:0007669"/>
    <property type="project" value="UniProtKB-KW"/>
</dbReference>
<evidence type="ECO:0000259" key="2">
    <source>
        <dbReference type="Pfam" id="PF03372"/>
    </source>
</evidence>
<keyword evidence="3" id="KW-0540">Nuclease</keyword>
<keyword evidence="4" id="KW-1185">Reference proteome</keyword>
<evidence type="ECO:0000313" key="4">
    <source>
        <dbReference type="Proteomes" id="UP000198727"/>
    </source>
</evidence>
<feature type="transmembrane region" description="Helical" evidence="1">
    <location>
        <begin position="6"/>
        <end position="24"/>
    </location>
</feature>
<feature type="transmembrane region" description="Helical" evidence="1">
    <location>
        <begin position="58"/>
        <end position="76"/>
    </location>
</feature>
<keyword evidence="3" id="KW-0269">Exonuclease</keyword>
<keyword evidence="1" id="KW-1133">Transmembrane helix</keyword>
<keyword evidence="1" id="KW-0472">Membrane</keyword>
<dbReference type="GO" id="GO:0004527">
    <property type="term" value="F:exonuclease activity"/>
    <property type="evidence" value="ECO:0007669"/>
    <property type="project" value="UniProtKB-KW"/>
</dbReference>
<dbReference type="SUPFAM" id="SSF56219">
    <property type="entry name" value="DNase I-like"/>
    <property type="match status" value="1"/>
</dbReference>
<dbReference type="STRING" id="587909.SAMN05421810_102880"/>
<evidence type="ECO:0000313" key="3">
    <source>
        <dbReference type="EMBL" id="SFP53496.1"/>
    </source>
</evidence>
<dbReference type="Proteomes" id="UP000198727">
    <property type="component" value="Unassembled WGS sequence"/>
</dbReference>
<keyword evidence="1" id="KW-0812">Transmembrane</keyword>
<accession>A0A1I5R608</accession>
<protein>
    <submittedName>
        <fullName evidence="3">Uncharacterized conserved protein YafD, endonuclease/exonuclease/phosphatase (EEP) superfamily</fullName>
    </submittedName>
</protein>
<feature type="transmembrane region" description="Helical" evidence="1">
    <location>
        <begin position="31"/>
        <end position="52"/>
    </location>
</feature>
<organism evidence="3 4">
    <name type="scientific">Amycolatopsis arida</name>
    <dbReference type="NCBI Taxonomy" id="587909"/>
    <lineage>
        <taxon>Bacteria</taxon>
        <taxon>Bacillati</taxon>
        <taxon>Actinomycetota</taxon>
        <taxon>Actinomycetes</taxon>
        <taxon>Pseudonocardiales</taxon>
        <taxon>Pseudonocardiaceae</taxon>
        <taxon>Amycolatopsis</taxon>
    </lineage>
</organism>
<sequence length="305" mass="32344">MLVDVVLLVVAVPFAGLVLLRLAGIDGNRHTAAALALTPYAAVAGLVLSGLAMALRRWWVGAPVLLLAVVLVLVVLPRAVPAGRPDPGGPELRVLSANLFLGRADPRRVVELVREHDVDVLVLLEAHAAAVRGLTEAGLFTLLPERVHRAGSALLSRYPLTELALAEPSTLGQPSARVRLPGGTAVEVVAVHSRPPVEAFDTWRAELGRLPAADPDGPPRILAGDFNATLDHAALRRVLAGGYRDAGAERGKGLMPTWPGRWFPPPVTIDHVLVDSRVAVREYRVRPLPGGDHDAVYARLALPAG</sequence>
<reference evidence="4" key="1">
    <citation type="submission" date="2016-10" db="EMBL/GenBank/DDBJ databases">
        <authorList>
            <person name="Varghese N."/>
            <person name="Submissions S."/>
        </authorList>
    </citation>
    <scope>NUCLEOTIDE SEQUENCE [LARGE SCALE GENOMIC DNA]</scope>
    <source>
        <strain evidence="4">CGMCC 4.5579</strain>
    </source>
</reference>
<dbReference type="AlphaFoldDB" id="A0A1I5R608"/>
<proteinExistence type="predicted"/>
<evidence type="ECO:0000256" key="1">
    <source>
        <dbReference type="SAM" id="Phobius"/>
    </source>
</evidence>
<dbReference type="EMBL" id="FOWW01000002">
    <property type="protein sequence ID" value="SFP53496.1"/>
    <property type="molecule type" value="Genomic_DNA"/>
</dbReference>